<keyword evidence="3" id="KW-0472">Membrane</keyword>
<dbReference type="STRING" id="512565.AMIS_4120"/>
<dbReference type="Gene3D" id="1.10.10.1320">
    <property type="entry name" value="Anti-sigma factor, zinc-finger domain"/>
    <property type="match status" value="1"/>
</dbReference>
<dbReference type="InterPro" id="IPR027383">
    <property type="entry name" value="Znf_put"/>
</dbReference>
<dbReference type="eggNOG" id="COG5662">
    <property type="taxonomic scope" value="Bacteria"/>
</dbReference>
<keyword evidence="6" id="KW-1185">Reference proteome</keyword>
<dbReference type="InterPro" id="IPR041916">
    <property type="entry name" value="Anti_sigma_zinc_sf"/>
</dbReference>
<reference evidence="5 6" key="1">
    <citation type="submission" date="2012-02" db="EMBL/GenBank/DDBJ databases">
        <title>Complete genome sequence of Actinoplanes missouriensis 431 (= NBRC 102363).</title>
        <authorList>
            <person name="Ohnishi Y."/>
            <person name="Ishikawa J."/>
            <person name="Sekine M."/>
            <person name="Hosoyama A."/>
            <person name="Harada T."/>
            <person name="Narita H."/>
            <person name="Hata T."/>
            <person name="Konno Y."/>
            <person name="Tutikane K."/>
            <person name="Fujita N."/>
            <person name="Horinouchi S."/>
            <person name="Hayakawa M."/>
        </authorList>
    </citation>
    <scope>NUCLEOTIDE SEQUENCE [LARGE SCALE GENOMIC DNA]</scope>
    <source>
        <strain evidence="6">ATCC 14538 / DSM 43046 / CBS 188.64 / JCM 3121 / NBRC 102363 / NCIMB 12654 / NRRL B-3342 / UNCC 431</strain>
    </source>
</reference>
<evidence type="ECO:0000256" key="1">
    <source>
        <dbReference type="ARBA" id="ARBA00023015"/>
    </source>
</evidence>
<proteinExistence type="predicted"/>
<evidence type="ECO:0000313" key="5">
    <source>
        <dbReference type="EMBL" id="BAL85632.1"/>
    </source>
</evidence>
<dbReference type="EMBL" id="AP012319">
    <property type="protein sequence ID" value="BAL85632.1"/>
    <property type="molecule type" value="Genomic_DNA"/>
</dbReference>
<keyword evidence="3" id="KW-0812">Transmembrane</keyword>
<dbReference type="OrthoDB" id="5242431at2"/>
<dbReference type="PATRIC" id="fig|512565.3.peg.417"/>
<keyword evidence="2" id="KW-0804">Transcription</keyword>
<evidence type="ECO:0000313" key="6">
    <source>
        <dbReference type="Proteomes" id="UP000007882"/>
    </source>
</evidence>
<dbReference type="RefSeq" id="WP_014440532.1">
    <property type="nucleotide sequence ID" value="NC_017093.1"/>
</dbReference>
<name>I0GXZ5_ACTM4</name>
<keyword evidence="3" id="KW-1133">Transmembrane helix</keyword>
<protein>
    <recommendedName>
        <fullName evidence="4">Putative zinc-finger domain-containing protein</fullName>
    </recommendedName>
</protein>
<dbReference type="KEGG" id="ams:AMIS_4120"/>
<dbReference type="Proteomes" id="UP000007882">
    <property type="component" value="Chromosome"/>
</dbReference>
<dbReference type="AlphaFoldDB" id="I0GXZ5"/>
<keyword evidence="1" id="KW-0805">Transcription regulation</keyword>
<feature type="domain" description="Putative zinc-finger" evidence="4">
    <location>
        <begin position="11"/>
        <end position="41"/>
    </location>
</feature>
<organism evidence="5 6">
    <name type="scientific">Actinoplanes missouriensis (strain ATCC 14538 / DSM 43046 / CBS 188.64 / JCM 3121 / NBRC 102363 / NCIMB 12654 / NRRL B-3342 / UNCC 431)</name>
    <dbReference type="NCBI Taxonomy" id="512565"/>
    <lineage>
        <taxon>Bacteria</taxon>
        <taxon>Bacillati</taxon>
        <taxon>Actinomycetota</taxon>
        <taxon>Actinomycetes</taxon>
        <taxon>Micromonosporales</taxon>
        <taxon>Micromonosporaceae</taxon>
        <taxon>Actinoplanes</taxon>
    </lineage>
</organism>
<evidence type="ECO:0000256" key="2">
    <source>
        <dbReference type="ARBA" id="ARBA00023163"/>
    </source>
</evidence>
<accession>I0GXZ5</accession>
<evidence type="ECO:0000256" key="3">
    <source>
        <dbReference type="SAM" id="Phobius"/>
    </source>
</evidence>
<sequence length="239" mass="24923">MSDLDEHGSLHRLLGGYLLGGLDEADTDRLDEHLRDCADCRAELDRLAPVPEMLQHLPDARHSGGGAPLAVSPAARPSPQNIEGLLSRMRAEKHKEVRVNRTRWLVAAAVVLIAAAAIGYGIFTGGRTPQGPPEALPSAELITARFEAAPGSSLTGTAAITQKSWGVAVALDVARMSGDAPFLCVVRNKAGATEQAAVWGDTPDGKAKVSGASSFPVNDVEAILITDKSGKLIGTAPVV</sequence>
<dbReference type="Pfam" id="PF13490">
    <property type="entry name" value="zf-HC2"/>
    <property type="match status" value="1"/>
</dbReference>
<gene>
    <name evidence="5" type="ordered locus">AMIS_4120</name>
</gene>
<dbReference type="HOGENOM" id="CLU_056526_1_0_11"/>
<feature type="transmembrane region" description="Helical" evidence="3">
    <location>
        <begin position="104"/>
        <end position="123"/>
    </location>
</feature>
<evidence type="ECO:0000259" key="4">
    <source>
        <dbReference type="Pfam" id="PF13490"/>
    </source>
</evidence>